<evidence type="ECO:0000256" key="4">
    <source>
        <dbReference type="ARBA" id="ARBA00023242"/>
    </source>
</evidence>
<dbReference type="eggNOG" id="ENOG502S5A4">
    <property type="taxonomic scope" value="Eukaryota"/>
</dbReference>
<sequence>MGFMNNPLLVSLDLKGMVLKNEGKSYTKWNKVNMIITRESGGVVKNKRTTKRRRILKKRGTLKRLQQSARMRSNGIQRRVKTLKRLIPKTDSSTGLDGLFRETVDYILSLQSRVTLLQIMVQALAPGSHHDE</sequence>
<dbReference type="CDD" id="cd11444">
    <property type="entry name" value="bHLH_AtIBH1_like"/>
    <property type="match status" value="1"/>
</dbReference>
<gene>
    <name evidence="5" type="ORF">PRUPE_3G008700</name>
</gene>
<evidence type="ECO:0000313" key="5">
    <source>
        <dbReference type="EMBL" id="ONI14792.1"/>
    </source>
</evidence>
<keyword evidence="4" id="KW-0539">Nucleus</keyword>
<dbReference type="EMBL" id="CM007653">
    <property type="protein sequence ID" value="ONI14792.1"/>
    <property type="molecule type" value="Genomic_DNA"/>
</dbReference>
<dbReference type="GO" id="GO:0005634">
    <property type="term" value="C:nucleus"/>
    <property type="evidence" value="ECO:0007669"/>
    <property type="project" value="UniProtKB-SubCell"/>
</dbReference>
<proteinExistence type="predicted"/>
<dbReference type="InterPro" id="IPR036638">
    <property type="entry name" value="HLH_DNA-bd_sf"/>
</dbReference>
<dbReference type="InterPro" id="IPR044660">
    <property type="entry name" value="IBH1-like"/>
</dbReference>
<organism evidence="5 6">
    <name type="scientific">Prunus persica</name>
    <name type="common">Peach</name>
    <name type="synonym">Amygdalus persica</name>
    <dbReference type="NCBI Taxonomy" id="3760"/>
    <lineage>
        <taxon>Eukaryota</taxon>
        <taxon>Viridiplantae</taxon>
        <taxon>Streptophyta</taxon>
        <taxon>Embryophyta</taxon>
        <taxon>Tracheophyta</taxon>
        <taxon>Spermatophyta</taxon>
        <taxon>Magnoliopsida</taxon>
        <taxon>eudicotyledons</taxon>
        <taxon>Gunneridae</taxon>
        <taxon>Pentapetalae</taxon>
        <taxon>rosids</taxon>
        <taxon>fabids</taxon>
        <taxon>Rosales</taxon>
        <taxon>Rosaceae</taxon>
        <taxon>Amygdaloideae</taxon>
        <taxon>Amygdaleae</taxon>
        <taxon>Prunus</taxon>
    </lineage>
</organism>
<reference evidence="5 6" key="1">
    <citation type="journal article" date="2013" name="Nat. Genet.">
        <title>The high-quality draft genome of peach (Prunus persica) identifies unique patterns of genetic diversity, domestication and genome evolution.</title>
        <authorList>
            <consortium name="International Peach Genome Initiative"/>
            <person name="Verde I."/>
            <person name="Abbott A.G."/>
            <person name="Scalabrin S."/>
            <person name="Jung S."/>
            <person name="Shu S."/>
            <person name="Marroni F."/>
            <person name="Zhebentyayeva T."/>
            <person name="Dettori M.T."/>
            <person name="Grimwood J."/>
            <person name="Cattonaro F."/>
            <person name="Zuccolo A."/>
            <person name="Rossini L."/>
            <person name="Jenkins J."/>
            <person name="Vendramin E."/>
            <person name="Meisel L.A."/>
            <person name="Decroocq V."/>
            <person name="Sosinski B."/>
            <person name="Prochnik S."/>
            <person name="Mitros T."/>
            <person name="Policriti A."/>
            <person name="Cipriani G."/>
            <person name="Dondini L."/>
            <person name="Ficklin S."/>
            <person name="Goodstein D.M."/>
            <person name="Xuan P."/>
            <person name="Del Fabbro C."/>
            <person name="Aramini V."/>
            <person name="Copetti D."/>
            <person name="Gonzalez S."/>
            <person name="Horner D.S."/>
            <person name="Falchi R."/>
            <person name="Lucas S."/>
            <person name="Mica E."/>
            <person name="Maldonado J."/>
            <person name="Lazzari B."/>
            <person name="Bielenberg D."/>
            <person name="Pirona R."/>
            <person name="Miculan M."/>
            <person name="Barakat A."/>
            <person name="Testolin R."/>
            <person name="Stella A."/>
            <person name="Tartarini S."/>
            <person name="Tonutti P."/>
            <person name="Arus P."/>
            <person name="Orellana A."/>
            <person name="Wells C."/>
            <person name="Main D."/>
            <person name="Vizzotto G."/>
            <person name="Silva H."/>
            <person name="Salamini F."/>
            <person name="Schmutz J."/>
            <person name="Morgante M."/>
            <person name="Rokhsar D.S."/>
        </authorList>
    </citation>
    <scope>NUCLEOTIDE SEQUENCE [LARGE SCALE GENOMIC DNA]</scope>
    <source>
        <strain evidence="6">cv. Nemared</strain>
    </source>
</reference>
<comment type="subcellular location">
    <subcellularLocation>
        <location evidence="1">Nucleus</location>
    </subcellularLocation>
</comment>
<dbReference type="GO" id="GO:0006355">
    <property type="term" value="P:regulation of DNA-templated transcription"/>
    <property type="evidence" value="ECO:0007669"/>
    <property type="project" value="InterPro"/>
</dbReference>
<keyword evidence="3" id="KW-0804">Transcription</keyword>
<dbReference type="PANTHER" id="PTHR33124">
    <property type="entry name" value="TRANSCRIPTION FACTOR IBH1-LIKE 1"/>
    <property type="match status" value="1"/>
</dbReference>
<evidence type="ECO:0008006" key="7">
    <source>
        <dbReference type="Google" id="ProtNLM"/>
    </source>
</evidence>
<evidence type="ECO:0000256" key="2">
    <source>
        <dbReference type="ARBA" id="ARBA00023015"/>
    </source>
</evidence>
<dbReference type="Gramene" id="ONI14792">
    <property type="protein sequence ID" value="ONI14792"/>
    <property type="gene ID" value="PRUPE_3G008700"/>
</dbReference>
<evidence type="ECO:0000256" key="1">
    <source>
        <dbReference type="ARBA" id="ARBA00004123"/>
    </source>
</evidence>
<dbReference type="GO" id="GO:0046983">
    <property type="term" value="F:protein dimerization activity"/>
    <property type="evidence" value="ECO:0007669"/>
    <property type="project" value="InterPro"/>
</dbReference>
<dbReference type="InterPro" id="IPR044549">
    <property type="entry name" value="bHLH_AtIBH1-like"/>
</dbReference>
<dbReference type="Proteomes" id="UP000006882">
    <property type="component" value="Chromosome G3"/>
</dbReference>
<keyword evidence="2" id="KW-0805">Transcription regulation</keyword>
<accession>A0A251PTH7</accession>
<dbReference type="SUPFAM" id="SSF47459">
    <property type="entry name" value="HLH, helix-loop-helix DNA-binding domain"/>
    <property type="match status" value="1"/>
</dbReference>
<keyword evidence="6" id="KW-1185">Reference proteome</keyword>
<name>A0A251PTH7_PRUPE</name>
<evidence type="ECO:0000256" key="3">
    <source>
        <dbReference type="ARBA" id="ARBA00023163"/>
    </source>
</evidence>
<protein>
    <recommendedName>
        <fullName evidence="7">BHLH domain-containing protein</fullName>
    </recommendedName>
</protein>
<dbReference type="PANTHER" id="PTHR33124:SF39">
    <property type="entry name" value="TRANSCRIPTION FACTOR UPBEAT1"/>
    <property type="match status" value="1"/>
</dbReference>
<dbReference type="GO" id="GO:0000976">
    <property type="term" value="F:transcription cis-regulatory region binding"/>
    <property type="evidence" value="ECO:0007669"/>
    <property type="project" value="UniProtKB-ARBA"/>
</dbReference>
<evidence type="ECO:0000313" key="6">
    <source>
        <dbReference type="Proteomes" id="UP000006882"/>
    </source>
</evidence>
<dbReference type="AlphaFoldDB" id="A0A251PTH7"/>